<dbReference type="InterPro" id="IPR036412">
    <property type="entry name" value="HAD-like_sf"/>
</dbReference>
<protein>
    <submittedName>
        <fullName evidence="1">38k</fullName>
    </submittedName>
</protein>
<evidence type="ECO:0000313" key="1">
    <source>
        <dbReference type="EMBL" id="USC25940.1"/>
    </source>
</evidence>
<dbReference type="NCBIfam" id="TIGR01681">
    <property type="entry name" value="HAD-SF-IIIC"/>
    <property type="match status" value="1"/>
</dbReference>
<accession>A0AAE9LNK2</accession>
<name>A0AAE9LNK2_9ABAC</name>
<evidence type="ECO:0000313" key="2">
    <source>
        <dbReference type="Proteomes" id="UP001256712"/>
    </source>
</evidence>
<dbReference type="SUPFAM" id="SSF56784">
    <property type="entry name" value="HAD-like"/>
    <property type="match status" value="1"/>
</dbReference>
<dbReference type="NCBIfam" id="TIGR01684">
    <property type="entry name" value="viral_ppase"/>
    <property type="match status" value="1"/>
</dbReference>
<dbReference type="CDD" id="cd01427">
    <property type="entry name" value="HAD_like"/>
    <property type="match status" value="1"/>
</dbReference>
<proteinExistence type="predicted"/>
<organism evidence="1 2">
    <name type="scientific">Palpita vitrealis nucleopolyhedrovirus</name>
    <dbReference type="NCBI Taxonomy" id="2951960"/>
    <lineage>
        <taxon>Viruses</taxon>
        <taxon>Viruses incertae sedis</taxon>
        <taxon>Naldaviricetes</taxon>
        <taxon>Lefavirales</taxon>
        <taxon>Baculoviridae</taxon>
        <taxon>Alphabaculovirus</taxon>
        <taxon>Alphabaculovirus pavitrealis</taxon>
    </lineage>
</organism>
<sequence>MTSSLKSKWICLRLNDAIIKRHVLVLDEYADLKYLGFENYKFFEYVLFRFCNNPQLCKIIETNYNYCMQIFKTADDDMRDIRHNIKRAFKTAVLGHICVLDNKQPMYSFLKEWFLLPHHKVTCLKSESLMWGFPHVVVFDLDSTLITEEEDVQIRDPFVYSSLQKLQDIGCVLVLWSYGSKDHVAHSMRDVDLEGYFDVIISEGSTVEIECPTNSVSGNNSIVDYKLKKRFIKDKFVFDMHEQDYIPKSPKIVIKYLTNKNVNFFKSITLVDDLPTNNYAYDFYVKVKRCPTPTQDWERYHDEIVYNILDYDNVYL</sequence>
<reference evidence="1" key="1">
    <citation type="journal article" date="2022" name="J. Invertebr. Pathol.">
        <title>Identification of a new nucleopolyhedrovirus isolated from the olive leaf moth, Palpita vitrealis, from two locations in Egypt.</title>
        <authorList>
            <person name="El-Salamouny S."/>
            <person name="Wennmann J.T."/>
            <person name="Kleespies R.G."/>
            <person name="Richert-Poggeler K.R."/>
            <person name="Mansour A."/>
            <person name="Awad M."/>
            <person name="Agamy E."/>
            <person name="Salama R."/>
            <person name="Jehle J.A."/>
        </authorList>
    </citation>
    <scope>NUCLEOTIDE SEQUENCE</scope>
    <source>
        <strain evidence="1">Giza 2005</strain>
    </source>
</reference>
<dbReference type="InterPro" id="IPR010033">
    <property type="entry name" value="HAD_SF_ppase_IIIC"/>
</dbReference>
<keyword evidence="2" id="KW-1185">Reference proteome</keyword>
<dbReference type="Proteomes" id="UP001256712">
    <property type="component" value="Segment"/>
</dbReference>
<dbReference type="InterPro" id="IPR023214">
    <property type="entry name" value="HAD_sf"/>
</dbReference>
<dbReference type="InterPro" id="IPR007827">
    <property type="entry name" value="DUF705"/>
</dbReference>
<dbReference type="EMBL" id="OL685370">
    <property type="protein sequence ID" value="USC25940.1"/>
    <property type="molecule type" value="Genomic_DNA"/>
</dbReference>
<dbReference type="Gene3D" id="3.40.50.1000">
    <property type="entry name" value="HAD superfamily/HAD-like"/>
    <property type="match status" value="1"/>
</dbReference>
<dbReference type="Pfam" id="PF05152">
    <property type="entry name" value="DUF705"/>
    <property type="match status" value="1"/>
</dbReference>